<comment type="caution">
    <text evidence="1">The sequence shown here is derived from an EMBL/GenBank/DDBJ whole genome shotgun (WGS) entry which is preliminary data.</text>
</comment>
<evidence type="ECO:0000313" key="1">
    <source>
        <dbReference type="EMBL" id="OVF09748.1"/>
    </source>
</evidence>
<dbReference type="Proteomes" id="UP000195602">
    <property type="component" value="Unassembled WGS sequence"/>
</dbReference>
<accession>A0AA91Q307</accession>
<organism evidence="1 2">
    <name type="scientific">Clavispora lusitaniae</name>
    <name type="common">Candida lusitaniae</name>
    <dbReference type="NCBI Taxonomy" id="36911"/>
    <lineage>
        <taxon>Eukaryota</taxon>
        <taxon>Fungi</taxon>
        <taxon>Dikarya</taxon>
        <taxon>Ascomycota</taxon>
        <taxon>Saccharomycotina</taxon>
        <taxon>Pichiomycetes</taxon>
        <taxon>Metschnikowiaceae</taxon>
        <taxon>Clavispora</taxon>
    </lineage>
</organism>
<dbReference type="EMBL" id="LYUB02000004">
    <property type="protein sequence ID" value="OVF09748.1"/>
    <property type="molecule type" value="Genomic_DNA"/>
</dbReference>
<name>A0AA91Q307_CLALS</name>
<dbReference type="KEGG" id="clus:A9F13_04g02464"/>
<reference evidence="1 2" key="1">
    <citation type="submission" date="2017-04" db="EMBL/GenBank/DDBJ databases">
        <title>Draft genome of the yeast Clavispora lusitaniae type strain CBS 6936.</title>
        <authorList>
            <person name="Durrens P."/>
            <person name="Klopp C."/>
            <person name="Biteau N."/>
            <person name="Fitton-Ouhabi V."/>
            <person name="Dementhon K."/>
            <person name="Accoceberry I."/>
            <person name="Sherman D.J."/>
            <person name="Noel T."/>
        </authorList>
    </citation>
    <scope>NUCLEOTIDE SEQUENCE [LARGE SCALE GENOMIC DNA]</scope>
    <source>
        <strain evidence="1 2">CBS 6936</strain>
    </source>
</reference>
<dbReference type="AlphaFoldDB" id="A0AA91Q307"/>
<gene>
    <name evidence="1" type="ORF">A9F13_04g02464</name>
</gene>
<protein>
    <submittedName>
        <fullName evidence="1">Uncharacterized protein</fullName>
    </submittedName>
</protein>
<sequence length="499" mass="56494">MSGSLYPAADSGSSAYSTSRVYSDYPSTRNFPPAQFSDSALSTSLGVITFLTDCGLGEFESTPKTLYRLRQEIVNSLSHCLYADKESYTDYIQAFSKRTHLLVGKLIVPVLRSCLAHICTPTCSSVIREAYALVLLVYSFANPLKLSKILTDNYSLPSPHGINVTSLETNLLLETARDVQKALFKCSQSLKEPTQLGEGSAKDLHSEVEEEHRKSSLDLSSDLVSRLIITVITNSVPTSVLFLYYKDLLASGNFTLLDFEYFEEFLTHFAAVNDLAIKASRPILFEHQKSLIKDHFLSMIESYASYPVVWCTSEQALNYLQVFIDIYNEVYGSEVSVEKSQGDDDSEEYTVIKNREYFQPLDRGHYKKYLEEAQAVPVPDFVNFFKDEELSETVSESYPEESSPIPGHSVGFTSPFRSFEEKDIRQMRFGVTASTVDSVPASQLHLHISHLNDAVAEEVRGRRSEFEEKHVENRVFFEPKVEVKCFKCKYIPWHKHKIS</sequence>
<evidence type="ECO:0000313" key="2">
    <source>
        <dbReference type="Proteomes" id="UP000195602"/>
    </source>
</evidence>
<proteinExistence type="predicted"/>